<dbReference type="EMBL" id="JAPWTK010000009">
    <property type="protein sequence ID" value="KAJ8960149.1"/>
    <property type="molecule type" value="Genomic_DNA"/>
</dbReference>
<dbReference type="PANTHER" id="PTHR15367">
    <property type="entry name" value="DNA-DIRECTED RNA POLYMERASE III"/>
    <property type="match status" value="1"/>
</dbReference>
<evidence type="ECO:0000256" key="2">
    <source>
        <dbReference type="ARBA" id="ARBA00008352"/>
    </source>
</evidence>
<proteinExistence type="inferred from homology"/>
<dbReference type="GO" id="GO:0006383">
    <property type="term" value="P:transcription by RNA polymerase III"/>
    <property type="evidence" value="ECO:0007669"/>
    <property type="project" value="InterPro"/>
</dbReference>
<gene>
    <name evidence="5" type="ORF">NQ318_003869</name>
</gene>
<sequence>MSGRGRGGRGGRGGMTKSFNREQLNAMGVGGARNSTATLIPLLDRRPVPINPSLELDYLLILRQDFIDHMQLSGSYLKMPEAKSNEPQQEIDRLVAQIPNAKEKYDWSLFPSELRPKMLAKRTKKKAVKEVNVEQTLTLLEKMEEKSDDAEPRPNSEEVEDEETEMINLEDEDEEMD</sequence>
<dbReference type="PANTHER" id="PTHR15367:SF2">
    <property type="entry name" value="DNA-DIRECTED RNA POLYMERASE III SUBUNIT"/>
    <property type="match status" value="1"/>
</dbReference>
<accession>A0AAV8Z7N6</accession>
<name>A0AAV8Z7N6_9CUCU</name>
<comment type="subcellular location">
    <subcellularLocation>
        <location evidence="1">Nucleus</location>
    </subcellularLocation>
</comment>
<feature type="region of interest" description="Disordered" evidence="4">
    <location>
        <begin position="139"/>
        <end position="177"/>
    </location>
</feature>
<feature type="compositionally biased region" description="Acidic residues" evidence="4">
    <location>
        <begin position="157"/>
        <end position="177"/>
    </location>
</feature>
<keyword evidence="3" id="KW-0539">Nucleus</keyword>
<comment type="caution">
    <text evidence="5">The sequence shown here is derived from an EMBL/GenBank/DDBJ whole genome shotgun (WGS) entry which is preliminary data.</text>
</comment>
<evidence type="ECO:0000313" key="6">
    <source>
        <dbReference type="Proteomes" id="UP001162162"/>
    </source>
</evidence>
<evidence type="ECO:0000256" key="3">
    <source>
        <dbReference type="ARBA" id="ARBA00023242"/>
    </source>
</evidence>
<dbReference type="AlphaFoldDB" id="A0AAV8Z7N6"/>
<comment type="similarity">
    <text evidence="2">Belongs to the eukaryotic RPC7 RNA polymerase subunit family.</text>
</comment>
<evidence type="ECO:0008006" key="7">
    <source>
        <dbReference type="Google" id="ProtNLM"/>
    </source>
</evidence>
<dbReference type="InterPro" id="IPR024661">
    <property type="entry name" value="RNA_pol_III_Rpc31"/>
</dbReference>
<evidence type="ECO:0000256" key="4">
    <source>
        <dbReference type="SAM" id="MobiDB-lite"/>
    </source>
</evidence>
<organism evidence="5 6">
    <name type="scientific">Aromia moschata</name>
    <dbReference type="NCBI Taxonomy" id="1265417"/>
    <lineage>
        <taxon>Eukaryota</taxon>
        <taxon>Metazoa</taxon>
        <taxon>Ecdysozoa</taxon>
        <taxon>Arthropoda</taxon>
        <taxon>Hexapoda</taxon>
        <taxon>Insecta</taxon>
        <taxon>Pterygota</taxon>
        <taxon>Neoptera</taxon>
        <taxon>Endopterygota</taxon>
        <taxon>Coleoptera</taxon>
        <taxon>Polyphaga</taxon>
        <taxon>Cucujiformia</taxon>
        <taxon>Chrysomeloidea</taxon>
        <taxon>Cerambycidae</taxon>
        <taxon>Cerambycinae</taxon>
        <taxon>Callichromatini</taxon>
        <taxon>Aromia</taxon>
    </lineage>
</organism>
<evidence type="ECO:0000256" key="1">
    <source>
        <dbReference type="ARBA" id="ARBA00004123"/>
    </source>
</evidence>
<feature type="compositionally biased region" description="Basic and acidic residues" evidence="4">
    <location>
        <begin position="141"/>
        <end position="156"/>
    </location>
</feature>
<protein>
    <recommendedName>
        <fullName evidence="7">DNA-directed RNA polymerase III subunit</fullName>
    </recommendedName>
</protein>
<evidence type="ECO:0000313" key="5">
    <source>
        <dbReference type="EMBL" id="KAJ8960149.1"/>
    </source>
</evidence>
<dbReference type="Proteomes" id="UP001162162">
    <property type="component" value="Unassembled WGS sequence"/>
</dbReference>
<dbReference type="GO" id="GO:0005666">
    <property type="term" value="C:RNA polymerase III complex"/>
    <property type="evidence" value="ECO:0007669"/>
    <property type="project" value="TreeGrafter"/>
</dbReference>
<keyword evidence="6" id="KW-1185">Reference proteome</keyword>
<reference evidence="5" key="1">
    <citation type="journal article" date="2023" name="Insect Mol. Biol.">
        <title>Genome sequencing provides insights into the evolution of gene families encoding plant cell wall-degrading enzymes in longhorned beetles.</title>
        <authorList>
            <person name="Shin N.R."/>
            <person name="Okamura Y."/>
            <person name="Kirsch R."/>
            <person name="Pauchet Y."/>
        </authorList>
    </citation>
    <scope>NUCLEOTIDE SEQUENCE</scope>
    <source>
        <strain evidence="5">AMC_N1</strain>
    </source>
</reference>